<name>A0A377IXD6_9PAST</name>
<keyword evidence="3" id="KW-1185">Reference proteome</keyword>
<dbReference type="AlphaFoldDB" id="A0A377IXD6"/>
<dbReference type="Gene3D" id="3.40.50.880">
    <property type="match status" value="1"/>
</dbReference>
<reference evidence="2 3" key="1">
    <citation type="submission" date="2018-06" db="EMBL/GenBank/DDBJ databases">
        <authorList>
            <consortium name="Pathogen Informatics"/>
            <person name="Doyle S."/>
        </authorList>
    </citation>
    <scope>NUCLEOTIDE SEQUENCE [LARGE SCALE GENOMIC DNA]</scope>
    <source>
        <strain evidence="2 3">NCTC13335</strain>
    </source>
</reference>
<dbReference type="PROSITE" id="PS51273">
    <property type="entry name" value="GATASE_TYPE_1"/>
    <property type="match status" value="1"/>
</dbReference>
<protein>
    <submittedName>
        <fullName evidence="2">Glutamine amidotransferase</fullName>
    </submittedName>
</protein>
<dbReference type="InterPro" id="IPR017926">
    <property type="entry name" value="GATASE"/>
</dbReference>
<dbReference type="Pfam" id="PF00117">
    <property type="entry name" value="GATase"/>
    <property type="match status" value="1"/>
</dbReference>
<feature type="domain" description="Glutamine amidotransferase" evidence="1">
    <location>
        <begin position="42"/>
        <end position="184"/>
    </location>
</feature>
<dbReference type="GO" id="GO:0005829">
    <property type="term" value="C:cytosol"/>
    <property type="evidence" value="ECO:0007669"/>
    <property type="project" value="TreeGrafter"/>
</dbReference>
<dbReference type="OrthoDB" id="9813383at2"/>
<dbReference type="NCBIfam" id="NF006098">
    <property type="entry name" value="PRK08250.1"/>
    <property type="match status" value="1"/>
</dbReference>
<accession>A0A377IXD6</accession>
<evidence type="ECO:0000259" key="1">
    <source>
        <dbReference type="Pfam" id="PF00117"/>
    </source>
</evidence>
<dbReference type="RefSeq" id="WP_115002462.1">
    <property type="nucleotide sequence ID" value="NZ_JAHAHE010000066.1"/>
</dbReference>
<keyword evidence="2" id="KW-0808">Transferase</keyword>
<dbReference type="InterPro" id="IPR029062">
    <property type="entry name" value="Class_I_gatase-like"/>
</dbReference>
<dbReference type="SUPFAM" id="SSF52317">
    <property type="entry name" value="Class I glutamine amidotransferase-like"/>
    <property type="match status" value="1"/>
</dbReference>
<evidence type="ECO:0000313" key="2">
    <source>
        <dbReference type="EMBL" id="STO92280.1"/>
    </source>
</evidence>
<sequence length="236" mass="26592">MRVHFIQHEDFENPGAYLDWALMRNYQVSFSKVHLFEALPANADGFDMLIVLGGPQSPNEDRINFPYYDPQAEQRLIQQAINANKIVVGICLGAQLIGASFGIGYSHSPHKEIGNFPILLNEEGLKDDNIAHFGHSLTVGHWHNDMPNLTNDAVILAASQGCPRQIVRYSPLVYGFQCHLEFTQAIAQDIVHHENLPKLSTEYPFVQKAEDILTFDYQVMNNALWVFLDKLTTGNA</sequence>
<proteinExistence type="predicted"/>
<gene>
    <name evidence="2" type="ORF">NCTC13335_00100</name>
</gene>
<dbReference type="InterPro" id="IPR044992">
    <property type="entry name" value="ChyE-like"/>
</dbReference>
<dbReference type="Proteomes" id="UP000255264">
    <property type="component" value="Unassembled WGS sequence"/>
</dbReference>
<dbReference type="EMBL" id="UGHS01000001">
    <property type="protein sequence ID" value="STO92280.1"/>
    <property type="molecule type" value="Genomic_DNA"/>
</dbReference>
<dbReference type="GO" id="GO:0016740">
    <property type="term" value="F:transferase activity"/>
    <property type="evidence" value="ECO:0007669"/>
    <property type="project" value="UniProtKB-KW"/>
</dbReference>
<organism evidence="2 3">
    <name type="scientific">Haemophilus pittmaniae</name>
    <dbReference type="NCBI Taxonomy" id="249188"/>
    <lineage>
        <taxon>Bacteria</taxon>
        <taxon>Pseudomonadati</taxon>
        <taxon>Pseudomonadota</taxon>
        <taxon>Gammaproteobacteria</taxon>
        <taxon>Pasteurellales</taxon>
        <taxon>Pasteurellaceae</taxon>
        <taxon>Haemophilus</taxon>
    </lineage>
</organism>
<evidence type="ECO:0000313" key="3">
    <source>
        <dbReference type="Proteomes" id="UP000255264"/>
    </source>
</evidence>
<dbReference type="PANTHER" id="PTHR42695:SF5">
    <property type="entry name" value="GLUTAMINE AMIDOTRANSFERASE YLR126C-RELATED"/>
    <property type="match status" value="1"/>
</dbReference>
<dbReference type="FunFam" id="3.40.50.880:FF:000033">
    <property type="entry name" value="Glutamine amidotransferase class-I"/>
    <property type="match status" value="1"/>
</dbReference>
<dbReference type="PANTHER" id="PTHR42695">
    <property type="entry name" value="GLUTAMINE AMIDOTRANSFERASE YLR126C-RELATED"/>
    <property type="match status" value="1"/>
</dbReference>
<keyword evidence="2" id="KW-0315">Glutamine amidotransferase</keyword>
<dbReference type="CDD" id="cd01741">
    <property type="entry name" value="GATase1_1"/>
    <property type="match status" value="1"/>
</dbReference>